<reference evidence="2 3" key="1">
    <citation type="journal article" date="2015" name="Nat. Commun.">
        <title>Outbred genome sequencing and CRISPR/Cas9 gene editing in butterflies.</title>
        <authorList>
            <person name="Li X."/>
            <person name="Fan D."/>
            <person name="Zhang W."/>
            <person name="Liu G."/>
            <person name="Zhang L."/>
            <person name="Zhao L."/>
            <person name="Fang X."/>
            <person name="Chen L."/>
            <person name="Dong Y."/>
            <person name="Chen Y."/>
            <person name="Ding Y."/>
            <person name="Zhao R."/>
            <person name="Feng M."/>
            <person name="Zhu Y."/>
            <person name="Feng Y."/>
            <person name="Jiang X."/>
            <person name="Zhu D."/>
            <person name="Xiang H."/>
            <person name="Feng X."/>
            <person name="Li S."/>
            <person name="Wang J."/>
            <person name="Zhang G."/>
            <person name="Kronforst M.R."/>
            <person name="Wang W."/>
        </authorList>
    </citation>
    <scope>NUCLEOTIDE SEQUENCE [LARGE SCALE GENOMIC DNA]</scope>
    <source>
        <strain evidence="2">Ya'a_city_454_Px</strain>
        <tissue evidence="2">Whole body</tissue>
    </source>
</reference>
<evidence type="ECO:0000313" key="2">
    <source>
        <dbReference type="EMBL" id="KPJ00938.1"/>
    </source>
</evidence>
<protein>
    <submittedName>
        <fullName evidence="2">Uncharacterized protein</fullName>
    </submittedName>
</protein>
<dbReference type="EMBL" id="KQ459444">
    <property type="protein sequence ID" value="KPJ00938.1"/>
    <property type="molecule type" value="Genomic_DNA"/>
</dbReference>
<accession>A0A0N1PGW4</accession>
<keyword evidence="3" id="KW-1185">Reference proteome</keyword>
<gene>
    <name evidence="2" type="ORF">RR46_00874</name>
</gene>
<organism evidence="2 3">
    <name type="scientific">Papilio xuthus</name>
    <name type="common">Asian swallowtail butterfly</name>
    <dbReference type="NCBI Taxonomy" id="66420"/>
    <lineage>
        <taxon>Eukaryota</taxon>
        <taxon>Metazoa</taxon>
        <taxon>Ecdysozoa</taxon>
        <taxon>Arthropoda</taxon>
        <taxon>Hexapoda</taxon>
        <taxon>Insecta</taxon>
        <taxon>Pterygota</taxon>
        <taxon>Neoptera</taxon>
        <taxon>Endopterygota</taxon>
        <taxon>Lepidoptera</taxon>
        <taxon>Glossata</taxon>
        <taxon>Ditrysia</taxon>
        <taxon>Papilionoidea</taxon>
        <taxon>Papilionidae</taxon>
        <taxon>Papilioninae</taxon>
        <taxon>Papilio</taxon>
    </lineage>
</organism>
<evidence type="ECO:0000313" key="3">
    <source>
        <dbReference type="Proteomes" id="UP000053268"/>
    </source>
</evidence>
<name>A0A0N1PGW4_PAPXU</name>
<proteinExistence type="predicted"/>
<sequence>MGPSIDRFSIEVRRDCRSRGRARTAAFPAHSRAARTPGTGGASASGSWNYDTAPRLSWTGDLDSLMYNPARSIFPAHAWSLTPHATWPTVANANTENLILKRDGLSGVRVRVRVRVYDVCTQRRTNTEPPRDWSDRVYTFKAELASEDLAPLHIKEYNDMRETSGAAAAAGYRELC</sequence>
<feature type="region of interest" description="Disordered" evidence="1">
    <location>
        <begin position="21"/>
        <end position="46"/>
    </location>
</feature>
<dbReference type="Proteomes" id="UP000053268">
    <property type="component" value="Unassembled WGS sequence"/>
</dbReference>
<evidence type="ECO:0000256" key="1">
    <source>
        <dbReference type="SAM" id="MobiDB-lite"/>
    </source>
</evidence>
<dbReference type="AlphaFoldDB" id="A0A0N1PGW4"/>